<feature type="transmembrane region" description="Helical" evidence="5">
    <location>
        <begin position="201"/>
        <end position="221"/>
    </location>
</feature>
<feature type="transmembrane region" description="Helical" evidence="5">
    <location>
        <begin position="74"/>
        <end position="91"/>
    </location>
</feature>
<name>A0A3N5CSG9_9SPHN</name>
<evidence type="ECO:0000256" key="4">
    <source>
        <dbReference type="ARBA" id="ARBA00023136"/>
    </source>
</evidence>
<feature type="domain" description="O-antigen ligase-related" evidence="6">
    <location>
        <begin position="238"/>
        <end position="389"/>
    </location>
</feature>
<dbReference type="GO" id="GO:0016874">
    <property type="term" value="F:ligase activity"/>
    <property type="evidence" value="ECO:0007669"/>
    <property type="project" value="UniProtKB-KW"/>
</dbReference>
<dbReference type="InterPro" id="IPR051533">
    <property type="entry name" value="WaaL-like"/>
</dbReference>
<dbReference type="EMBL" id="RPFZ01000001">
    <property type="protein sequence ID" value="RPF71537.1"/>
    <property type="molecule type" value="Genomic_DNA"/>
</dbReference>
<dbReference type="RefSeq" id="WP_123880090.1">
    <property type="nucleotide sequence ID" value="NZ_RPFZ01000001.1"/>
</dbReference>
<dbReference type="OrthoDB" id="7628239at2"/>
<evidence type="ECO:0000313" key="8">
    <source>
        <dbReference type="Proteomes" id="UP000275232"/>
    </source>
</evidence>
<feature type="transmembrane region" description="Helical" evidence="5">
    <location>
        <begin position="377"/>
        <end position="398"/>
    </location>
</feature>
<feature type="transmembrane region" description="Helical" evidence="5">
    <location>
        <begin position="410"/>
        <end position="428"/>
    </location>
</feature>
<keyword evidence="4 5" id="KW-0472">Membrane</keyword>
<feature type="transmembrane region" description="Helical" evidence="5">
    <location>
        <begin position="132"/>
        <end position="151"/>
    </location>
</feature>
<keyword evidence="7" id="KW-0436">Ligase</keyword>
<dbReference type="PANTHER" id="PTHR37422">
    <property type="entry name" value="TEICHURONIC ACID BIOSYNTHESIS PROTEIN TUAE"/>
    <property type="match status" value="1"/>
</dbReference>
<evidence type="ECO:0000256" key="5">
    <source>
        <dbReference type="SAM" id="Phobius"/>
    </source>
</evidence>
<sequence length="456" mass="48635">MATAPPVPPPKPVRRQLLRSPVAHLQILVVLAVLVGGGGVAYGLRNLAVQLFALLVLALNGRRTIEFVQRGPRVLVALVLATLALPLLQLVPLPPAVWRSLPQRDLAGESLAIAGYDAGIWYPFSLDRARTLVAFCGTLAPATVIAVGTTLGQQGRIRLVRTLIVAALGAFALGTIQILSANTAAFPFINPPRPDILYATFANRNSTGLFFVITLVALIAVPWPKGRGWLAAAWTAGALLTLGTILTQSRSSIVLLLVPIAFVVLRVAFARFSASRANRVSFSPRIVVKTGLAALAAVIAVVAVAPDGGRVASSFARFETIETDRLGMWDDGTYVAGQYWPAGSGMGTFDEVFQVYESLEYVSPRRAGRAHNDYIEMAIEGGLTALLLAFAWLAWSGFAALRRRSGGEDWLCLGGGLAIACVAAQSLVDYPLRNQSLLCVVALMVILMAPRRDLEP</sequence>
<keyword evidence="8" id="KW-1185">Reference proteome</keyword>
<evidence type="ECO:0000256" key="1">
    <source>
        <dbReference type="ARBA" id="ARBA00004141"/>
    </source>
</evidence>
<evidence type="ECO:0000313" key="7">
    <source>
        <dbReference type="EMBL" id="RPF71537.1"/>
    </source>
</evidence>
<dbReference type="GO" id="GO:0016020">
    <property type="term" value="C:membrane"/>
    <property type="evidence" value="ECO:0007669"/>
    <property type="project" value="UniProtKB-SubCell"/>
</dbReference>
<evidence type="ECO:0000256" key="2">
    <source>
        <dbReference type="ARBA" id="ARBA00022692"/>
    </source>
</evidence>
<comment type="caution">
    <text evidence="7">The sequence shown here is derived from an EMBL/GenBank/DDBJ whole genome shotgun (WGS) entry which is preliminary data.</text>
</comment>
<keyword evidence="3 5" id="KW-1133">Transmembrane helix</keyword>
<evidence type="ECO:0000259" key="6">
    <source>
        <dbReference type="Pfam" id="PF04932"/>
    </source>
</evidence>
<feature type="transmembrane region" description="Helical" evidence="5">
    <location>
        <begin position="286"/>
        <end position="305"/>
    </location>
</feature>
<feature type="transmembrane region" description="Helical" evidence="5">
    <location>
        <begin position="163"/>
        <end position="189"/>
    </location>
</feature>
<protein>
    <submittedName>
        <fullName evidence="7">O-antigen ligase domain-containing protein</fullName>
    </submittedName>
</protein>
<organism evidence="7 8">
    <name type="scientific">Aurantiacibacter spongiae</name>
    <dbReference type="NCBI Taxonomy" id="2488860"/>
    <lineage>
        <taxon>Bacteria</taxon>
        <taxon>Pseudomonadati</taxon>
        <taxon>Pseudomonadota</taxon>
        <taxon>Alphaproteobacteria</taxon>
        <taxon>Sphingomonadales</taxon>
        <taxon>Erythrobacteraceae</taxon>
        <taxon>Aurantiacibacter</taxon>
    </lineage>
</organism>
<dbReference type="Proteomes" id="UP000275232">
    <property type="component" value="Unassembled WGS sequence"/>
</dbReference>
<keyword evidence="2 5" id="KW-0812">Transmembrane</keyword>
<accession>A0A3N5CSG9</accession>
<feature type="transmembrane region" description="Helical" evidence="5">
    <location>
        <begin position="228"/>
        <end position="247"/>
    </location>
</feature>
<gene>
    <name evidence="7" type="ORF">EG799_07840</name>
</gene>
<dbReference type="PANTHER" id="PTHR37422:SF13">
    <property type="entry name" value="LIPOPOLYSACCHARIDE BIOSYNTHESIS PROTEIN PA4999-RELATED"/>
    <property type="match status" value="1"/>
</dbReference>
<evidence type="ECO:0000256" key="3">
    <source>
        <dbReference type="ARBA" id="ARBA00022989"/>
    </source>
</evidence>
<reference evidence="7 8" key="1">
    <citation type="submission" date="2018-11" db="EMBL/GenBank/DDBJ databases">
        <title>Erythrobacter spongiae sp. nov., isolated from a marine sponge.</title>
        <authorList>
            <person name="Zhuang L."/>
            <person name="Luo L."/>
        </authorList>
    </citation>
    <scope>NUCLEOTIDE SEQUENCE [LARGE SCALE GENOMIC DNA]</scope>
    <source>
        <strain evidence="7 8">HN-E23</strain>
    </source>
</reference>
<dbReference type="AlphaFoldDB" id="A0A3N5CSG9"/>
<feature type="transmembrane region" description="Helical" evidence="5">
    <location>
        <begin position="253"/>
        <end position="274"/>
    </location>
</feature>
<proteinExistence type="predicted"/>
<dbReference type="Pfam" id="PF04932">
    <property type="entry name" value="Wzy_C"/>
    <property type="match status" value="1"/>
</dbReference>
<feature type="transmembrane region" description="Helical" evidence="5">
    <location>
        <begin position="21"/>
        <end position="41"/>
    </location>
</feature>
<comment type="subcellular location">
    <subcellularLocation>
        <location evidence="1">Membrane</location>
        <topology evidence="1">Multi-pass membrane protein</topology>
    </subcellularLocation>
</comment>
<dbReference type="InterPro" id="IPR007016">
    <property type="entry name" value="O-antigen_ligase-rel_domated"/>
</dbReference>